<dbReference type="Gene3D" id="3.80.10.10">
    <property type="entry name" value="Ribonuclease Inhibitor"/>
    <property type="match status" value="1"/>
</dbReference>
<dbReference type="InterPro" id="IPR032675">
    <property type="entry name" value="LRR_dom_sf"/>
</dbReference>
<keyword evidence="5 11" id="KW-0812">Transmembrane</keyword>
<proteinExistence type="inferred from homology"/>
<keyword evidence="4" id="KW-0433">Leucine-rich repeat</keyword>
<dbReference type="SUPFAM" id="SSF52058">
    <property type="entry name" value="L domain-like"/>
    <property type="match status" value="1"/>
</dbReference>
<evidence type="ECO:0000256" key="2">
    <source>
        <dbReference type="ARBA" id="ARBA00009592"/>
    </source>
</evidence>
<keyword evidence="6" id="KW-0677">Repeat</keyword>
<protein>
    <recommendedName>
        <fullName evidence="14">Receptor-like protein 12</fullName>
    </recommendedName>
</protein>
<evidence type="ECO:0000256" key="1">
    <source>
        <dbReference type="ARBA" id="ARBA00004251"/>
    </source>
</evidence>
<sequence>MIDKPEKRSYSPVYYSLIPRYVNYYQTSVNVTTKRLELELTKTIAIFVSMDLSNNQFCGQIPREVGQLISLQMLNLSHNNFSDSILASFGNLVALESLDLSSNKLSGKIPSQMTSLTFLAVLNLSKNNLIGPIPHGNQFDTFDNDSYSDNLGLCGLPLSKQCINHGEAPPPATLVVGHKGFEIPFIWKVIMMGYGSGVVVGLSLGYIVFTTEKL</sequence>
<evidence type="ECO:0000256" key="10">
    <source>
        <dbReference type="ARBA" id="ARBA00023180"/>
    </source>
</evidence>
<keyword evidence="8 11" id="KW-0472">Membrane</keyword>
<evidence type="ECO:0000256" key="8">
    <source>
        <dbReference type="ARBA" id="ARBA00023136"/>
    </source>
</evidence>
<evidence type="ECO:0000256" key="7">
    <source>
        <dbReference type="ARBA" id="ARBA00022989"/>
    </source>
</evidence>
<dbReference type="FunFam" id="3.80.10.10:FF:000111">
    <property type="entry name" value="LRR receptor-like serine/threonine-protein kinase ERECTA"/>
    <property type="match status" value="1"/>
</dbReference>
<dbReference type="GO" id="GO:0005886">
    <property type="term" value="C:plasma membrane"/>
    <property type="evidence" value="ECO:0007669"/>
    <property type="project" value="UniProtKB-SubCell"/>
</dbReference>
<gene>
    <name evidence="12" type="ORF">J1N35_012600</name>
</gene>
<dbReference type="PANTHER" id="PTHR27004">
    <property type="entry name" value="RECEPTOR-LIKE PROTEIN 12 ISOFORM X1"/>
    <property type="match status" value="1"/>
</dbReference>
<name>A0A9D3W4V2_9ROSI</name>
<dbReference type="Proteomes" id="UP000828251">
    <property type="component" value="Unassembled WGS sequence"/>
</dbReference>
<keyword evidence="13" id="KW-1185">Reference proteome</keyword>
<dbReference type="AlphaFoldDB" id="A0A9D3W4V2"/>
<evidence type="ECO:0000313" key="13">
    <source>
        <dbReference type="Proteomes" id="UP000828251"/>
    </source>
</evidence>
<evidence type="ECO:0000313" key="12">
    <source>
        <dbReference type="EMBL" id="KAH1108832.1"/>
    </source>
</evidence>
<keyword evidence="3" id="KW-1003">Cell membrane</keyword>
<evidence type="ECO:0000256" key="4">
    <source>
        <dbReference type="ARBA" id="ARBA00022614"/>
    </source>
</evidence>
<reference evidence="12 13" key="1">
    <citation type="journal article" date="2021" name="Plant Biotechnol. J.">
        <title>Multi-omics assisted identification of the key and species-specific regulatory components of drought-tolerant mechanisms in Gossypium stocksii.</title>
        <authorList>
            <person name="Yu D."/>
            <person name="Ke L."/>
            <person name="Zhang D."/>
            <person name="Wu Y."/>
            <person name="Sun Y."/>
            <person name="Mei J."/>
            <person name="Sun J."/>
            <person name="Sun Y."/>
        </authorList>
    </citation>
    <scope>NUCLEOTIDE SEQUENCE [LARGE SCALE GENOMIC DNA]</scope>
    <source>
        <strain evidence="13">cv. E1</strain>
        <tissue evidence="12">Leaf</tissue>
    </source>
</reference>
<keyword evidence="7 11" id="KW-1133">Transmembrane helix</keyword>
<evidence type="ECO:0000256" key="6">
    <source>
        <dbReference type="ARBA" id="ARBA00022737"/>
    </source>
</evidence>
<dbReference type="OrthoDB" id="544346at2759"/>
<evidence type="ECO:0008006" key="14">
    <source>
        <dbReference type="Google" id="ProtNLM"/>
    </source>
</evidence>
<evidence type="ECO:0000256" key="11">
    <source>
        <dbReference type="SAM" id="Phobius"/>
    </source>
</evidence>
<dbReference type="Pfam" id="PF00560">
    <property type="entry name" value="LRR_1"/>
    <property type="match status" value="3"/>
</dbReference>
<evidence type="ECO:0000256" key="9">
    <source>
        <dbReference type="ARBA" id="ARBA00023170"/>
    </source>
</evidence>
<organism evidence="12 13">
    <name type="scientific">Gossypium stocksii</name>
    <dbReference type="NCBI Taxonomy" id="47602"/>
    <lineage>
        <taxon>Eukaryota</taxon>
        <taxon>Viridiplantae</taxon>
        <taxon>Streptophyta</taxon>
        <taxon>Embryophyta</taxon>
        <taxon>Tracheophyta</taxon>
        <taxon>Spermatophyta</taxon>
        <taxon>Magnoliopsida</taxon>
        <taxon>eudicotyledons</taxon>
        <taxon>Gunneridae</taxon>
        <taxon>Pentapetalae</taxon>
        <taxon>rosids</taxon>
        <taxon>malvids</taxon>
        <taxon>Malvales</taxon>
        <taxon>Malvaceae</taxon>
        <taxon>Malvoideae</taxon>
        <taxon>Gossypium</taxon>
    </lineage>
</organism>
<comment type="similarity">
    <text evidence="2">Belongs to the RLP family.</text>
</comment>
<comment type="subcellular location">
    <subcellularLocation>
        <location evidence="1">Cell membrane</location>
        <topology evidence="1">Single-pass type I membrane protein</topology>
    </subcellularLocation>
</comment>
<feature type="transmembrane region" description="Helical" evidence="11">
    <location>
        <begin position="189"/>
        <end position="209"/>
    </location>
</feature>
<evidence type="ECO:0000256" key="5">
    <source>
        <dbReference type="ARBA" id="ARBA00022692"/>
    </source>
</evidence>
<keyword evidence="10" id="KW-0325">Glycoprotein</keyword>
<keyword evidence="9" id="KW-0675">Receptor</keyword>
<dbReference type="PANTHER" id="PTHR27004:SF208">
    <property type="entry name" value="LRR RECEPTOR-LIKE SERINE_THREONINE-PROTEIN KINASE GSO2"/>
    <property type="match status" value="1"/>
</dbReference>
<dbReference type="InterPro" id="IPR001611">
    <property type="entry name" value="Leu-rich_rpt"/>
</dbReference>
<dbReference type="PRINTS" id="PR00019">
    <property type="entry name" value="LEURICHRPT"/>
</dbReference>
<dbReference type="EMBL" id="JAIQCV010000004">
    <property type="protein sequence ID" value="KAH1108832.1"/>
    <property type="molecule type" value="Genomic_DNA"/>
</dbReference>
<evidence type="ECO:0000256" key="3">
    <source>
        <dbReference type="ARBA" id="ARBA00022475"/>
    </source>
</evidence>
<comment type="caution">
    <text evidence="12">The sequence shown here is derived from an EMBL/GenBank/DDBJ whole genome shotgun (WGS) entry which is preliminary data.</text>
</comment>
<accession>A0A9D3W4V2</accession>